<dbReference type="InterPro" id="IPR002560">
    <property type="entry name" value="Transposase_DDE"/>
</dbReference>
<sequence>MSSFNNYIKFALDIKDQNIVFEDYFFRLANGYKQKVYQAVLLQPSCPFCGSQELRHNGRLKTEIRYPAANASQPVIIRLFKQRVWCRTCNKRSMAQSDLVGKYCCISQHSKLKILSALTEDRSMTSIARENNVSVNTVQRVLGSCSHQFSSSYDYLPEHLAFDEFKGVDRTLHFICLDADKHEVVQILRTRYKKAIIAYFKKFSPAALQGVKTVSLDLNFYYQDIVRACFPKAEIVLDRFHMVQMLTRSFNSLRVQVMKKFKKISREYKLLKSPWKLYLKKYQALDKIHPHYNWHYKDNLTQEQIVNEGIACSTELTNAYNLLQAFYDALAAKDPLAIKEVIHAKEEVGWQMHQTLLTFKHNLKAVINGITLNYSNGCLEGFNRKIKQIERTAFGYANFHNLLTRIRLAENKVKEKEPSSLLAA</sequence>
<evidence type="ECO:0000313" key="3">
    <source>
        <dbReference type="EMBL" id="UZX29627.1"/>
    </source>
</evidence>
<dbReference type="RefSeq" id="WP_267274737.1">
    <property type="nucleotide sequence ID" value="NZ_CP084389.1"/>
</dbReference>
<dbReference type="Pfam" id="PF01610">
    <property type="entry name" value="DDE_Tnp_ISL3"/>
    <property type="match status" value="1"/>
</dbReference>
<dbReference type="EMBL" id="CP084389">
    <property type="protein sequence ID" value="UZX29627.1"/>
    <property type="molecule type" value="Genomic_DNA"/>
</dbReference>
<evidence type="ECO:0000313" key="5">
    <source>
        <dbReference type="Proteomes" id="UP001164557"/>
    </source>
</evidence>
<dbReference type="EMBL" id="CP084389">
    <property type="protein sequence ID" value="UZX30258.1"/>
    <property type="molecule type" value="Genomic_DNA"/>
</dbReference>
<proteinExistence type="predicted"/>
<evidence type="ECO:0000313" key="4">
    <source>
        <dbReference type="EMBL" id="UZX30258.1"/>
    </source>
</evidence>
<gene>
    <name evidence="4" type="ORF">LDX53_03395</name>
    <name evidence="2" type="ORF">LDX53_06075</name>
    <name evidence="3" type="ORF">LDX53_08670</name>
</gene>
<name>A0AA47B2X0_9LACO</name>
<feature type="domain" description="Transposase IS204/IS1001/IS1096/IS1165 DDE" evidence="1">
    <location>
        <begin position="161"/>
        <end position="406"/>
    </location>
</feature>
<keyword evidence="5" id="KW-1185">Reference proteome</keyword>
<protein>
    <submittedName>
        <fullName evidence="2">ISL3 family transposase</fullName>
    </submittedName>
</protein>
<accession>A0AA47B2X0</accession>
<organism evidence="2 5">
    <name type="scientific">Lactobacillus helsingborgensis</name>
    <dbReference type="NCBI Taxonomy" id="1218494"/>
    <lineage>
        <taxon>Bacteria</taxon>
        <taxon>Bacillati</taxon>
        <taxon>Bacillota</taxon>
        <taxon>Bacilli</taxon>
        <taxon>Lactobacillales</taxon>
        <taxon>Lactobacillaceae</taxon>
        <taxon>Lactobacillus</taxon>
    </lineage>
</organism>
<dbReference type="EMBL" id="CP084389">
    <property type="protein sequence ID" value="UZX29146.1"/>
    <property type="molecule type" value="Genomic_DNA"/>
</dbReference>
<dbReference type="AlphaFoldDB" id="A0AA47B2X0"/>
<evidence type="ECO:0000313" key="2">
    <source>
        <dbReference type="EMBL" id="UZX29146.1"/>
    </source>
</evidence>
<dbReference type="InterPro" id="IPR047951">
    <property type="entry name" value="Transpos_ISL3"/>
</dbReference>
<reference evidence="2" key="1">
    <citation type="submission" date="2021-09" db="EMBL/GenBank/DDBJ databases">
        <title>Lactobacillus species from Apis mellifera, Switzerland.</title>
        <authorList>
            <person name="Pfister J."/>
            <person name="Brown A."/>
            <person name="Neumann P."/>
            <person name="Collaud A."/>
            <person name="Retschnig G."/>
            <person name="Perreten V."/>
        </authorList>
    </citation>
    <scope>NUCLEOTIDE SEQUENCE</scope>
    <source>
        <strain evidence="2">IBH002</strain>
    </source>
</reference>
<dbReference type="PANTHER" id="PTHR33498:SF1">
    <property type="entry name" value="TRANSPOSASE FOR INSERTION SEQUENCE ELEMENT IS1557"/>
    <property type="match status" value="1"/>
</dbReference>
<dbReference type="PANTHER" id="PTHR33498">
    <property type="entry name" value="TRANSPOSASE FOR INSERTION SEQUENCE ELEMENT IS1557"/>
    <property type="match status" value="1"/>
</dbReference>
<dbReference type="NCBIfam" id="NF033550">
    <property type="entry name" value="transpos_ISL3"/>
    <property type="match status" value="1"/>
</dbReference>
<evidence type="ECO:0000259" key="1">
    <source>
        <dbReference type="Pfam" id="PF01610"/>
    </source>
</evidence>
<dbReference type="Proteomes" id="UP001164557">
    <property type="component" value="Chromosome"/>
</dbReference>